<comment type="caution">
    <text evidence="2">The sequence shown here is derived from an EMBL/GenBank/DDBJ whole genome shotgun (WGS) entry which is preliminary data.</text>
</comment>
<reference evidence="2" key="1">
    <citation type="journal article" date="2019" name="Sci. Rep.">
        <title>Draft genome of Tanacetum cinerariifolium, the natural source of mosquito coil.</title>
        <authorList>
            <person name="Yamashiro T."/>
            <person name="Shiraishi A."/>
            <person name="Satake H."/>
            <person name="Nakayama K."/>
        </authorList>
    </citation>
    <scope>NUCLEOTIDE SEQUENCE</scope>
</reference>
<evidence type="ECO:0000313" key="2">
    <source>
        <dbReference type="EMBL" id="GEU52362.1"/>
    </source>
</evidence>
<name>A0A6L2KUV7_TANCI</name>
<accession>A0A6L2KUV7</accession>
<feature type="compositionally biased region" description="Acidic residues" evidence="1">
    <location>
        <begin position="104"/>
        <end position="123"/>
    </location>
</feature>
<feature type="compositionally biased region" description="Basic and acidic residues" evidence="1">
    <location>
        <begin position="124"/>
        <end position="148"/>
    </location>
</feature>
<organism evidence="2">
    <name type="scientific">Tanacetum cinerariifolium</name>
    <name type="common">Dalmatian daisy</name>
    <name type="synonym">Chrysanthemum cinerariifolium</name>
    <dbReference type="NCBI Taxonomy" id="118510"/>
    <lineage>
        <taxon>Eukaryota</taxon>
        <taxon>Viridiplantae</taxon>
        <taxon>Streptophyta</taxon>
        <taxon>Embryophyta</taxon>
        <taxon>Tracheophyta</taxon>
        <taxon>Spermatophyta</taxon>
        <taxon>Magnoliopsida</taxon>
        <taxon>eudicotyledons</taxon>
        <taxon>Gunneridae</taxon>
        <taxon>Pentapetalae</taxon>
        <taxon>asterids</taxon>
        <taxon>campanulids</taxon>
        <taxon>Asterales</taxon>
        <taxon>Asteraceae</taxon>
        <taxon>Asteroideae</taxon>
        <taxon>Anthemideae</taxon>
        <taxon>Anthemidinae</taxon>
        <taxon>Tanacetum</taxon>
    </lineage>
</organism>
<proteinExistence type="predicted"/>
<sequence>MSTPTYVDLETISQADGAQSSRVPVSLLDDPYVVVRQAQLVDIGSEAKELQSLHLEYPFWDRTYGRAYSADLIPGHVSLNSGGNCFVPIFLPGTSKLILDTDSDGDELREEDTEEDESLDADDERQRSDEEDHGLGDEDHGLDDKSHGLEDERLGLDEEDVVPEGQQQVVLIVETVASEPLGLGYEALRRRELAVEEDQPTLGTWLDLKDGRVYTDIPSYAPPVALVQTPPSPEWSLSLLPVSPSSHVVSSPIASPVATSTATISVNEDPFIENVDKMELMLGRGWVSLCVVEVWYVIGVATLRALIHADDNTSGDARSWYMINGDAKSWVVIILRTNSCLVESSDKISGVVAKSHDKVSRVVAKSGGDVVTYKASSGDV</sequence>
<dbReference type="AlphaFoldDB" id="A0A6L2KUV7"/>
<evidence type="ECO:0000256" key="1">
    <source>
        <dbReference type="SAM" id="MobiDB-lite"/>
    </source>
</evidence>
<feature type="region of interest" description="Disordered" evidence="1">
    <location>
        <begin position="104"/>
        <end position="148"/>
    </location>
</feature>
<gene>
    <name evidence="2" type="ORF">Tci_024340</name>
</gene>
<dbReference type="EMBL" id="BKCJ010003003">
    <property type="protein sequence ID" value="GEU52362.1"/>
    <property type="molecule type" value="Genomic_DNA"/>
</dbReference>
<protein>
    <submittedName>
        <fullName evidence="2">Uncharacterized protein</fullName>
    </submittedName>
</protein>